<keyword evidence="3 6" id="KW-0963">Cytoplasm</keyword>
<dbReference type="InterPro" id="IPR037218">
    <property type="entry name" value="PTPA_sf"/>
</dbReference>
<dbReference type="EMBL" id="CH408158">
    <property type="protein sequence ID" value="EDK39469.2"/>
    <property type="molecule type" value="Genomic_DNA"/>
</dbReference>
<dbReference type="GO" id="GO:0008160">
    <property type="term" value="F:protein tyrosine phosphatase activator activity"/>
    <property type="evidence" value="ECO:0007669"/>
    <property type="project" value="TreeGrafter"/>
</dbReference>
<name>A5DJW7_PICGU</name>
<dbReference type="Pfam" id="PF03095">
    <property type="entry name" value="PTPA"/>
    <property type="match status" value="1"/>
</dbReference>
<dbReference type="GO" id="GO:0007052">
    <property type="term" value="P:mitotic spindle organization"/>
    <property type="evidence" value="ECO:0007669"/>
    <property type="project" value="EnsemblFungi"/>
</dbReference>
<dbReference type="Gene3D" id="1.20.120.1150">
    <property type="match status" value="1"/>
</dbReference>
<dbReference type="InParanoid" id="A5DJW7"/>
<dbReference type="HOGENOM" id="CLU_030733_0_0_1"/>
<reference evidence="7 8" key="1">
    <citation type="journal article" date="2009" name="Nature">
        <title>Evolution of pathogenicity and sexual reproduction in eight Candida genomes.</title>
        <authorList>
            <person name="Butler G."/>
            <person name="Rasmussen M.D."/>
            <person name="Lin M.F."/>
            <person name="Santos M.A."/>
            <person name="Sakthikumar S."/>
            <person name="Munro C.A."/>
            <person name="Rheinbay E."/>
            <person name="Grabherr M."/>
            <person name="Forche A."/>
            <person name="Reedy J.L."/>
            <person name="Agrafioti I."/>
            <person name="Arnaud M.B."/>
            <person name="Bates S."/>
            <person name="Brown A.J."/>
            <person name="Brunke S."/>
            <person name="Costanzo M.C."/>
            <person name="Fitzpatrick D.A."/>
            <person name="de Groot P.W."/>
            <person name="Harris D."/>
            <person name="Hoyer L.L."/>
            <person name="Hube B."/>
            <person name="Klis F.M."/>
            <person name="Kodira C."/>
            <person name="Lennard N."/>
            <person name="Logue M.E."/>
            <person name="Martin R."/>
            <person name="Neiman A.M."/>
            <person name="Nikolaou E."/>
            <person name="Quail M.A."/>
            <person name="Quinn J."/>
            <person name="Santos M.C."/>
            <person name="Schmitzberger F.F."/>
            <person name="Sherlock G."/>
            <person name="Shah P."/>
            <person name="Silverstein K.A."/>
            <person name="Skrzypek M.S."/>
            <person name="Soll D."/>
            <person name="Staggs R."/>
            <person name="Stansfield I."/>
            <person name="Stumpf M.P."/>
            <person name="Sudbery P.E."/>
            <person name="Srikantha T."/>
            <person name="Zeng Q."/>
            <person name="Berman J."/>
            <person name="Berriman M."/>
            <person name="Heitman J."/>
            <person name="Gow N.A."/>
            <person name="Lorenz M.C."/>
            <person name="Birren B.W."/>
            <person name="Kellis M."/>
            <person name="Cuomo C.A."/>
        </authorList>
    </citation>
    <scope>NUCLEOTIDE SEQUENCE [LARGE SCALE GENOMIC DNA]</scope>
    <source>
        <strain evidence="8">ATCC 6260 / CBS 566 / DSM 6381 / JCM 1539 / NBRC 10279 / NRRL Y-324</strain>
    </source>
</reference>
<dbReference type="STRING" id="294746.A5DJW7"/>
<dbReference type="PANTHER" id="PTHR10012">
    <property type="entry name" value="SERINE/THREONINE-PROTEIN PHOSPHATASE 2A REGULATORY SUBUNIT B"/>
    <property type="match status" value="1"/>
</dbReference>
<evidence type="ECO:0000256" key="3">
    <source>
        <dbReference type="ARBA" id="ARBA00022490"/>
    </source>
</evidence>
<evidence type="ECO:0000313" key="7">
    <source>
        <dbReference type="EMBL" id="EDK39469.2"/>
    </source>
</evidence>
<dbReference type="GO" id="GO:0006970">
    <property type="term" value="P:response to osmotic stress"/>
    <property type="evidence" value="ECO:0007669"/>
    <property type="project" value="EnsemblFungi"/>
</dbReference>
<dbReference type="SUPFAM" id="SSF140984">
    <property type="entry name" value="PTPA-like"/>
    <property type="match status" value="1"/>
</dbReference>
<dbReference type="InterPro" id="IPR004327">
    <property type="entry name" value="Phstyr_phstse_ac"/>
</dbReference>
<dbReference type="GO" id="GO:0003755">
    <property type="term" value="F:peptidyl-prolyl cis-trans isomerase activity"/>
    <property type="evidence" value="ECO:0007669"/>
    <property type="project" value="UniProtKB-KW"/>
</dbReference>
<accession>A5DJW7</accession>
<dbReference type="GO" id="GO:0000159">
    <property type="term" value="C:protein phosphatase type 2A complex"/>
    <property type="evidence" value="ECO:0007669"/>
    <property type="project" value="EnsemblFungi"/>
</dbReference>
<dbReference type="AlphaFoldDB" id="A5DJW7"/>
<dbReference type="KEGG" id="pgu:PGUG_03568"/>
<comment type="function">
    <text evidence="6">PPIases accelerate the folding of proteins. It catalyzes the cis-trans isomerization of proline imidic peptide bonds in oligopeptides.</text>
</comment>
<dbReference type="InterPro" id="IPR043170">
    <property type="entry name" value="PTPA_C_lid"/>
</dbReference>
<keyword evidence="4 6" id="KW-0697">Rotamase</keyword>
<sequence>MGNVDNALTATSSFSVLPCHIDFTKLVLCLLRAAPEAESSYNSPAVAKLIVAEFPLATISEIFRARSDYIYVLHDQITLHSTTMSAPTRRITTQKDLEIWKQSQTFTELLTFIKVLQESVYGLTNDAEVKESSIVTKLQKLVDHIESIANRNPVQQDKNSSRFGKVEFRDFYDDVKDHSAEIITELSSTIEPQNLIELQTYLTESFGNRTRIDYGSGHELNFICFLFCLDKLGILQEADYSALILKVFTRYIAVMRHLQKEYWLEPAGSHGKWGLDDYHFLPFLFGASQLAPHPYMKPKSIHNEELVEELYTKYMYLECVQFVNVIKSNPMNGGQKLSLRMHSPMLDDISAAKSWKKIKEGMVKSYEADVLGKLPIMQHLMFGELIKCPDGIETSEVAEDEHGHVHTYDAANTWGDCCGIRLPSAYAAAESNKPRPVPFD</sequence>
<dbReference type="RefSeq" id="XP_001484186.2">
    <property type="nucleotide sequence ID" value="XM_001484136.1"/>
</dbReference>
<dbReference type="VEuPathDB" id="FungiDB:PGUG_03568"/>
<dbReference type="PIRSF" id="PIRSF016325">
    <property type="entry name" value="Phstyr_phstse_ac"/>
    <property type="match status" value="1"/>
</dbReference>
<comment type="similarity">
    <text evidence="6">Belongs to the PTPA-type PPIase family.</text>
</comment>
<dbReference type="CDD" id="cd04087">
    <property type="entry name" value="PTPA"/>
    <property type="match status" value="1"/>
</dbReference>
<keyword evidence="5 6" id="KW-0413">Isomerase</keyword>
<proteinExistence type="inferred from homology"/>
<evidence type="ECO:0000256" key="1">
    <source>
        <dbReference type="ARBA" id="ARBA00000971"/>
    </source>
</evidence>
<dbReference type="GO" id="GO:0005634">
    <property type="term" value="C:nucleus"/>
    <property type="evidence" value="ECO:0007669"/>
    <property type="project" value="TreeGrafter"/>
</dbReference>
<keyword evidence="8" id="KW-1185">Reference proteome</keyword>
<dbReference type="GeneID" id="5125921"/>
<evidence type="ECO:0000313" key="8">
    <source>
        <dbReference type="Proteomes" id="UP000001997"/>
    </source>
</evidence>
<comment type="subcellular location">
    <subcellularLocation>
        <location evidence="2 6">Cytoplasm</location>
    </subcellularLocation>
</comment>
<dbReference type="OrthoDB" id="16120at2759"/>
<evidence type="ECO:0000256" key="4">
    <source>
        <dbReference type="ARBA" id="ARBA00023110"/>
    </source>
</evidence>
<dbReference type="FunCoup" id="A5DJW7">
    <property type="interactions" value="532"/>
</dbReference>
<organism evidence="7 8">
    <name type="scientific">Meyerozyma guilliermondii (strain ATCC 6260 / CBS 566 / DSM 6381 / JCM 1539 / NBRC 10279 / NRRL Y-324)</name>
    <name type="common">Yeast</name>
    <name type="synonym">Candida guilliermondii</name>
    <dbReference type="NCBI Taxonomy" id="294746"/>
    <lineage>
        <taxon>Eukaryota</taxon>
        <taxon>Fungi</taxon>
        <taxon>Dikarya</taxon>
        <taxon>Ascomycota</taxon>
        <taxon>Saccharomycotina</taxon>
        <taxon>Pichiomycetes</taxon>
        <taxon>Debaryomycetaceae</taxon>
        <taxon>Meyerozyma</taxon>
    </lineage>
</organism>
<dbReference type="eggNOG" id="KOG2867">
    <property type="taxonomic scope" value="Eukaryota"/>
</dbReference>
<comment type="catalytic activity">
    <reaction evidence="1 6">
        <text>[protein]-peptidylproline (omega=180) = [protein]-peptidylproline (omega=0)</text>
        <dbReference type="Rhea" id="RHEA:16237"/>
        <dbReference type="Rhea" id="RHEA-COMP:10747"/>
        <dbReference type="Rhea" id="RHEA-COMP:10748"/>
        <dbReference type="ChEBI" id="CHEBI:83833"/>
        <dbReference type="ChEBI" id="CHEBI:83834"/>
        <dbReference type="EC" id="5.2.1.8"/>
    </reaction>
</comment>
<dbReference type="GO" id="GO:0005737">
    <property type="term" value="C:cytoplasm"/>
    <property type="evidence" value="ECO:0007669"/>
    <property type="project" value="UniProtKB-SubCell"/>
</dbReference>
<dbReference type="FunFam" id="1.20.120.1150:FF:000002">
    <property type="entry name" value="Serine/threonine-protein phosphatase 2A activator"/>
    <property type="match status" value="1"/>
</dbReference>
<evidence type="ECO:0000256" key="6">
    <source>
        <dbReference type="RuleBase" id="RU361210"/>
    </source>
</evidence>
<dbReference type="OMA" id="SWIKINA"/>
<evidence type="ECO:0000256" key="2">
    <source>
        <dbReference type="ARBA" id="ARBA00004496"/>
    </source>
</evidence>
<dbReference type="EC" id="5.2.1.8" evidence="6"/>
<dbReference type="Proteomes" id="UP000001997">
    <property type="component" value="Unassembled WGS sequence"/>
</dbReference>
<protein>
    <recommendedName>
        <fullName evidence="6">Serine/threonine-protein phosphatase 2A activator</fullName>
        <ecNumber evidence="6">5.2.1.8</ecNumber>
    </recommendedName>
    <alternativeName>
        <fullName evidence="6">Phosphotyrosyl phosphatase activator</fullName>
    </alternativeName>
</protein>
<dbReference type="PANTHER" id="PTHR10012:SF5">
    <property type="entry name" value="SERINE_THREONINE-PROTEIN PHOSPHATASE 2A ACTIVATOR 2"/>
    <property type="match status" value="1"/>
</dbReference>
<gene>
    <name evidence="7" type="ORF">PGUG_03568</name>
</gene>
<evidence type="ECO:0000256" key="5">
    <source>
        <dbReference type="ARBA" id="ARBA00023235"/>
    </source>
</evidence>